<feature type="compositionally biased region" description="Basic and acidic residues" evidence="1">
    <location>
        <begin position="135"/>
        <end position="144"/>
    </location>
</feature>
<accession>A0ABQ7KZM3</accession>
<dbReference type="Proteomes" id="UP000823674">
    <property type="component" value="Chromosome A07"/>
</dbReference>
<comment type="caution">
    <text evidence="2">The sequence shown here is derived from an EMBL/GenBank/DDBJ whole genome shotgun (WGS) entry which is preliminary data.</text>
</comment>
<evidence type="ECO:0000313" key="2">
    <source>
        <dbReference type="EMBL" id="KAG5378956.1"/>
    </source>
</evidence>
<feature type="non-terminal residue" evidence="2">
    <location>
        <position position="1"/>
    </location>
</feature>
<keyword evidence="3" id="KW-1185">Reference proteome</keyword>
<feature type="compositionally biased region" description="Basic and acidic residues" evidence="1">
    <location>
        <begin position="413"/>
        <end position="427"/>
    </location>
</feature>
<feature type="compositionally biased region" description="Basic and acidic residues" evidence="1">
    <location>
        <begin position="110"/>
        <end position="126"/>
    </location>
</feature>
<feature type="compositionally biased region" description="Basic and acidic residues" evidence="1">
    <location>
        <begin position="1"/>
        <end position="19"/>
    </location>
</feature>
<feature type="region of interest" description="Disordered" evidence="1">
    <location>
        <begin position="1"/>
        <end position="27"/>
    </location>
</feature>
<reference evidence="2 3" key="1">
    <citation type="submission" date="2021-03" db="EMBL/GenBank/DDBJ databases">
        <authorList>
            <person name="King G.J."/>
            <person name="Bancroft I."/>
            <person name="Baten A."/>
            <person name="Bloomfield J."/>
            <person name="Borpatragohain P."/>
            <person name="He Z."/>
            <person name="Irish N."/>
            <person name="Irwin J."/>
            <person name="Liu K."/>
            <person name="Mauleon R.P."/>
            <person name="Moore J."/>
            <person name="Morris R."/>
            <person name="Ostergaard L."/>
            <person name="Wang B."/>
            <person name="Wells R."/>
        </authorList>
    </citation>
    <scope>NUCLEOTIDE SEQUENCE [LARGE SCALE GENOMIC DNA]</scope>
    <source>
        <strain evidence="2">R-o-18</strain>
        <tissue evidence="2">Leaf</tissue>
    </source>
</reference>
<dbReference type="EMBL" id="JADBGQ010000009">
    <property type="protein sequence ID" value="KAG5378956.1"/>
    <property type="molecule type" value="Genomic_DNA"/>
</dbReference>
<feature type="region of interest" description="Disordered" evidence="1">
    <location>
        <begin position="407"/>
        <end position="427"/>
    </location>
</feature>
<gene>
    <name evidence="2" type="primary">A07g505100.1_BraROA</name>
    <name evidence="2" type="ORF">IGI04_026798</name>
</gene>
<organism evidence="2 3">
    <name type="scientific">Brassica rapa subsp. trilocularis</name>
    <dbReference type="NCBI Taxonomy" id="1813537"/>
    <lineage>
        <taxon>Eukaryota</taxon>
        <taxon>Viridiplantae</taxon>
        <taxon>Streptophyta</taxon>
        <taxon>Embryophyta</taxon>
        <taxon>Tracheophyta</taxon>
        <taxon>Spermatophyta</taxon>
        <taxon>Magnoliopsida</taxon>
        <taxon>eudicotyledons</taxon>
        <taxon>Gunneridae</taxon>
        <taxon>Pentapetalae</taxon>
        <taxon>rosids</taxon>
        <taxon>malvids</taxon>
        <taxon>Brassicales</taxon>
        <taxon>Brassicaceae</taxon>
        <taxon>Brassiceae</taxon>
        <taxon>Brassica</taxon>
    </lineage>
</organism>
<name>A0ABQ7KZM3_BRACM</name>
<sequence length="635" mass="71871">ETRQSLRAIQHRENLRSKEQTTTQTGDTTLILLTPRLDNDISEDYRIWKEPTSPSCATVGKPYFFSKRSVLQQDFLRFQVCKTHLAPRILSSGTLSTGSKRAQVQATPGEDYRRNTQRTTERRQGGSKELPSGGRTKEMEKEQFSSAFHERIDRHGKNFGARALEVGSKNHNYTSPPYSKRSDLIVGRGTQRRTPFPQKGLSEWRLKQGSQPLLPTETTEPTPVAPLIPEGTNRPDQCFQVAPSSQTEVQILKDLNEATLLYLNCPDPTEAAARRQRVLASDSRGQTEAAITRMLKFQGRTSSEIAETSHQYNQNSSSLTKEKFLQELQEVTKQYISCADPVEAAARRLRVLAGDAEELMDKTADSILAASTEQRRPLSPWEMGIRSVSPPAIDFDRAMQPSDVEFTPPPRPRSSEIHHQETTQHEEPNNILMEDVNPARIKSLIISPRDEEAIAQDELRNVMEVAEDEETLQSFQNKAKLKEINLKKKRPRRQVRSSPNILRGASSKKRKISQIQNSPARGARTILPWVCWVLWTARNTLIFEGRTLSQQEVTTKAIRSAREWNLAQDHKEKTNQSIPESGVGRRSPIQNQTVICKSDAAWEKNTNRGGLGWIISDRTGAIVKKRSTIQDHKYP</sequence>
<proteinExistence type="predicted"/>
<evidence type="ECO:0000256" key="1">
    <source>
        <dbReference type="SAM" id="MobiDB-lite"/>
    </source>
</evidence>
<protein>
    <submittedName>
        <fullName evidence="2">Uncharacterized protein</fullName>
    </submittedName>
</protein>
<feature type="region of interest" description="Disordered" evidence="1">
    <location>
        <begin position="92"/>
        <end position="144"/>
    </location>
</feature>
<evidence type="ECO:0000313" key="3">
    <source>
        <dbReference type="Proteomes" id="UP000823674"/>
    </source>
</evidence>
<feature type="compositionally biased region" description="Polar residues" evidence="1">
    <location>
        <begin position="92"/>
        <end position="106"/>
    </location>
</feature>